<accession>A0AAN9SFK8</accession>
<keyword evidence="2" id="KW-1185">Reference proteome</keyword>
<sequence>MESKKSSNFVGLVTTVWSSAQWVWPQFGQRLKAFTDEKNEDMDVVIVNGSVIDCLVYFMEGMETNPRIWHMQMHGWREKKSYYLLASIAICLTSYLK</sequence>
<protein>
    <submittedName>
        <fullName evidence="1">Uncharacterized protein</fullName>
    </submittedName>
</protein>
<dbReference type="EMBL" id="JAYMYS010000004">
    <property type="protein sequence ID" value="KAK7395240.1"/>
    <property type="molecule type" value="Genomic_DNA"/>
</dbReference>
<reference evidence="1 2" key="1">
    <citation type="submission" date="2024-01" db="EMBL/GenBank/DDBJ databases">
        <title>The genomes of 5 underutilized Papilionoideae crops provide insights into root nodulation and disease resistanc.</title>
        <authorList>
            <person name="Jiang F."/>
        </authorList>
    </citation>
    <scope>NUCLEOTIDE SEQUENCE [LARGE SCALE GENOMIC DNA]</scope>
    <source>
        <strain evidence="1">DUOXIRENSHENG_FW03</strain>
        <tissue evidence="1">Leaves</tissue>
    </source>
</reference>
<gene>
    <name evidence="1" type="ORF">VNO78_15789</name>
</gene>
<dbReference type="Proteomes" id="UP001386955">
    <property type="component" value="Unassembled WGS sequence"/>
</dbReference>
<organism evidence="1 2">
    <name type="scientific">Psophocarpus tetragonolobus</name>
    <name type="common">Winged bean</name>
    <name type="synonym">Dolichos tetragonolobus</name>
    <dbReference type="NCBI Taxonomy" id="3891"/>
    <lineage>
        <taxon>Eukaryota</taxon>
        <taxon>Viridiplantae</taxon>
        <taxon>Streptophyta</taxon>
        <taxon>Embryophyta</taxon>
        <taxon>Tracheophyta</taxon>
        <taxon>Spermatophyta</taxon>
        <taxon>Magnoliopsida</taxon>
        <taxon>eudicotyledons</taxon>
        <taxon>Gunneridae</taxon>
        <taxon>Pentapetalae</taxon>
        <taxon>rosids</taxon>
        <taxon>fabids</taxon>
        <taxon>Fabales</taxon>
        <taxon>Fabaceae</taxon>
        <taxon>Papilionoideae</taxon>
        <taxon>50 kb inversion clade</taxon>
        <taxon>NPAAA clade</taxon>
        <taxon>indigoferoid/millettioid clade</taxon>
        <taxon>Phaseoleae</taxon>
        <taxon>Psophocarpus</taxon>
    </lineage>
</organism>
<dbReference type="AlphaFoldDB" id="A0AAN9SFK8"/>
<name>A0AAN9SFK8_PSOTE</name>
<evidence type="ECO:0000313" key="1">
    <source>
        <dbReference type="EMBL" id="KAK7395240.1"/>
    </source>
</evidence>
<proteinExistence type="predicted"/>
<evidence type="ECO:0000313" key="2">
    <source>
        <dbReference type="Proteomes" id="UP001386955"/>
    </source>
</evidence>
<comment type="caution">
    <text evidence="1">The sequence shown here is derived from an EMBL/GenBank/DDBJ whole genome shotgun (WGS) entry which is preliminary data.</text>
</comment>